<evidence type="ECO:0000256" key="1">
    <source>
        <dbReference type="SAM" id="SignalP"/>
    </source>
</evidence>
<protein>
    <submittedName>
        <fullName evidence="3">DUF2059 domain-containing protein</fullName>
    </submittedName>
</protein>
<feature type="domain" description="DUF2059" evidence="2">
    <location>
        <begin position="156"/>
        <end position="214"/>
    </location>
</feature>
<proteinExistence type="predicted"/>
<dbReference type="Pfam" id="PF09832">
    <property type="entry name" value="DUF2059"/>
    <property type="match status" value="1"/>
</dbReference>
<dbReference type="InterPro" id="IPR018637">
    <property type="entry name" value="DUF2059"/>
</dbReference>
<evidence type="ECO:0000313" key="4">
    <source>
        <dbReference type="Proteomes" id="UP000635384"/>
    </source>
</evidence>
<accession>A0ABR8KY47</accession>
<gene>
    <name evidence="3" type="ORF">IB285_13975</name>
</gene>
<feature type="signal peptide" evidence="1">
    <location>
        <begin position="1"/>
        <end position="23"/>
    </location>
</feature>
<evidence type="ECO:0000259" key="2">
    <source>
        <dbReference type="Pfam" id="PF09832"/>
    </source>
</evidence>
<organism evidence="3 4">
    <name type="scientific">Erythrobacter rubeus</name>
    <dbReference type="NCBI Taxonomy" id="2760803"/>
    <lineage>
        <taxon>Bacteria</taxon>
        <taxon>Pseudomonadati</taxon>
        <taxon>Pseudomonadota</taxon>
        <taxon>Alphaproteobacteria</taxon>
        <taxon>Sphingomonadales</taxon>
        <taxon>Erythrobacteraceae</taxon>
        <taxon>Erythrobacter/Porphyrobacter group</taxon>
        <taxon>Erythrobacter</taxon>
    </lineage>
</organism>
<feature type="chain" id="PRO_5046422827" evidence="1">
    <location>
        <begin position="24"/>
        <end position="269"/>
    </location>
</feature>
<dbReference type="Proteomes" id="UP000635384">
    <property type="component" value="Unassembled WGS sequence"/>
</dbReference>
<evidence type="ECO:0000313" key="3">
    <source>
        <dbReference type="EMBL" id="MBD2843364.1"/>
    </source>
</evidence>
<comment type="caution">
    <text evidence="3">The sequence shown here is derived from an EMBL/GenBank/DDBJ whole genome shotgun (WGS) entry which is preliminary data.</text>
</comment>
<sequence>MKRAFFCAGSALALVFTATSTSAQDASEDNTASELNEFEQAMAAAGTMFAVEPLSAEQEGRLPQASRIVALMIPEGTLAEMMGSTFDQIMGPMIQVGVSAAKTAVPEISGLADDLTDEESEEIAGIFDPAWKERQDAQMAILPAMMTEMMTLMEPSMRTAMSELYAINFSQTELNEIEAFFQTDAGASFARKSFTMSSDPRIIAASMEMMPAMMGLISDMEERRKAVGADLPAKRGFYELSSAEQARVAELLGVTTEEIEAELANADFE</sequence>
<reference evidence="3 4" key="1">
    <citation type="submission" date="2020-09" db="EMBL/GenBank/DDBJ databases">
        <authorList>
            <person name="Yoon J.-W."/>
        </authorList>
    </citation>
    <scope>NUCLEOTIDE SEQUENCE [LARGE SCALE GENOMIC DNA]</scope>
    <source>
        <strain evidence="3 4">KMU-140</strain>
    </source>
</reference>
<keyword evidence="1" id="KW-0732">Signal</keyword>
<name>A0ABR8KY47_9SPHN</name>
<keyword evidence="4" id="KW-1185">Reference proteome</keyword>
<dbReference type="EMBL" id="JACXLC010000001">
    <property type="protein sequence ID" value="MBD2843364.1"/>
    <property type="molecule type" value="Genomic_DNA"/>
</dbReference>
<dbReference type="RefSeq" id="WP_190788731.1">
    <property type="nucleotide sequence ID" value="NZ_JACXLC010000001.1"/>
</dbReference>